<keyword evidence="2" id="KW-1185">Reference proteome</keyword>
<name>A0ACB0XRZ0_MELEN</name>
<reference evidence="1" key="1">
    <citation type="submission" date="2023-11" db="EMBL/GenBank/DDBJ databases">
        <authorList>
            <person name="Poullet M."/>
        </authorList>
    </citation>
    <scope>NUCLEOTIDE SEQUENCE</scope>
    <source>
        <strain evidence="1">E1834</strain>
    </source>
</reference>
<evidence type="ECO:0000313" key="2">
    <source>
        <dbReference type="Proteomes" id="UP001497535"/>
    </source>
</evidence>
<dbReference type="Proteomes" id="UP001497535">
    <property type="component" value="Unassembled WGS sequence"/>
</dbReference>
<evidence type="ECO:0000313" key="1">
    <source>
        <dbReference type="EMBL" id="CAK5014445.1"/>
    </source>
</evidence>
<dbReference type="EMBL" id="CAVMJV010000002">
    <property type="protein sequence ID" value="CAK5014445.1"/>
    <property type="molecule type" value="Genomic_DNA"/>
</dbReference>
<organism evidence="1 2">
    <name type="scientific">Meloidogyne enterolobii</name>
    <name type="common">Root-knot nematode worm</name>
    <name type="synonym">Meloidogyne mayaguensis</name>
    <dbReference type="NCBI Taxonomy" id="390850"/>
    <lineage>
        <taxon>Eukaryota</taxon>
        <taxon>Metazoa</taxon>
        <taxon>Ecdysozoa</taxon>
        <taxon>Nematoda</taxon>
        <taxon>Chromadorea</taxon>
        <taxon>Rhabditida</taxon>
        <taxon>Tylenchina</taxon>
        <taxon>Tylenchomorpha</taxon>
        <taxon>Tylenchoidea</taxon>
        <taxon>Meloidogynidae</taxon>
        <taxon>Meloidogyninae</taxon>
        <taxon>Meloidogyne</taxon>
    </lineage>
</organism>
<gene>
    <name evidence="1" type="ORF">MENTE1834_LOCUS2713</name>
</gene>
<accession>A0ACB0XRZ0</accession>
<sequence length="49" mass="5739">MLEQLDNWEYAGDEFFIQTLLASDDLKAPNAFTHKCIDQKISVPYVTRY</sequence>
<proteinExistence type="predicted"/>
<comment type="caution">
    <text evidence="1">The sequence shown here is derived from an EMBL/GenBank/DDBJ whole genome shotgun (WGS) entry which is preliminary data.</text>
</comment>
<protein>
    <submittedName>
        <fullName evidence="1">Uncharacterized protein</fullName>
    </submittedName>
</protein>